<dbReference type="Proteomes" id="UP000594260">
    <property type="component" value="Unplaced"/>
</dbReference>
<keyword evidence="7 8" id="KW-0472">Membrane</keyword>
<comment type="function">
    <text evidence="8">Sodium-phosphate symporter.</text>
</comment>
<keyword evidence="4 8" id="KW-0592">Phosphate transport</keyword>
<protein>
    <recommendedName>
        <fullName evidence="8">Phosphate transporter</fullName>
    </recommendedName>
</protein>
<dbReference type="FunCoup" id="A0A7M7MJD6">
    <property type="interactions" value="698"/>
</dbReference>
<evidence type="ECO:0000256" key="4">
    <source>
        <dbReference type="ARBA" id="ARBA00022592"/>
    </source>
</evidence>
<feature type="transmembrane region" description="Helical" evidence="8">
    <location>
        <begin position="184"/>
        <end position="201"/>
    </location>
</feature>
<comment type="similarity">
    <text evidence="2 8">Belongs to the inorganic phosphate transporter (PiT) (TC 2.A.20) family.</text>
</comment>
<evidence type="ECO:0000256" key="7">
    <source>
        <dbReference type="ARBA" id="ARBA00023136"/>
    </source>
</evidence>
<organism evidence="9 10">
    <name type="scientific">Varroa destructor</name>
    <name type="common">Honeybee mite</name>
    <dbReference type="NCBI Taxonomy" id="109461"/>
    <lineage>
        <taxon>Eukaryota</taxon>
        <taxon>Metazoa</taxon>
        <taxon>Ecdysozoa</taxon>
        <taxon>Arthropoda</taxon>
        <taxon>Chelicerata</taxon>
        <taxon>Arachnida</taxon>
        <taxon>Acari</taxon>
        <taxon>Parasitiformes</taxon>
        <taxon>Mesostigmata</taxon>
        <taxon>Gamasina</taxon>
        <taxon>Dermanyssoidea</taxon>
        <taxon>Varroidae</taxon>
        <taxon>Varroa</taxon>
    </lineage>
</organism>
<dbReference type="EnsemblMetazoa" id="XM_022815050">
    <property type="protein sequence ID" value="XP_022670785"/>
    <property type="gene ID" value="LOC111254337"/>
</dbReference>
<evidence type="ECO:0000256" key="3">
    <source>
        <dbReference type="ARBA" id="ARBA00022448"/>
    </source>
</evidence>
<feature type="transmembrane region" description="Helical" evidence="8">
    <location>
        <begin position="450"/>
        <end position="476"/>
    </location>
</feature>
<dbReference type="OMA" id="AWKTGNA"/>
<evidence type="ECO:0000256" key="1">
    <source>
        <dbReference type="ARBA" id="ARBA00004141"/>
    </source>
</evidence>
<dbReference type="GO" id="GO:0016020">
    <property type="term" value="C:membrane"/>
    <property type="evidence" value="ECO:0007669"/>
    <property type="project" value="UniProtKB-SubCell"/>
</dbReference>
<dbReference type="InterPro" id="IPR001204">
    <property type="entry name" value="Phos_transporter"/>
</dbReference>
<dbReference type="InParanoid" id="A0A7M7MJD6"/>
<dbReference type="RefSeq" id="XP_022670785.1">
    <property type="nucleotide sequence ID" value="XM_022815050.1"/>
</dbReference>
<comment type="subcellular location">
    <subcellularLocation>
        <location evidence="1 8">Membrane</location>
        <topology evidence="1 8">Multi-pass membrane protein</topology>
    </subcellularLocation>
</comment>
<keyword evidence="3 8" id="KW-0813">Transport</keyword>
<dbReference type="GO" id="GO:0035435">
    <property type="term" value="P:phosphate ion transmembrane transport"/>
    <property type="evidence" value="ECO:0007669"/>
    <property type="project" value="TreeGrafter"/>
</dbReference>
<feature type="transmembrane region" description="Helical" evidence="8">
    <location>
        <begin position="7"/>
        <end position="26"/>
    </location>
</feature>
<evidence type="ECO:0000256" key="2">
    <source>
        <dbReference type="ARBA" id="ARBA00009916"/>
    </source>
</evidence>
<proteinExistence type="inferred from homology"/>
<dbReference type="KEGG" id="vde:111254337"/>
<dbReference type="AlphaFoldDB" id="A0A7M7MJD6"/>
<keyword evidence="6 8" id="KW-1133">Transmembrane helix</keyword>
<dbReference type="PANTHER" id="PTHR11101">
    <property type="entry name" value="PHOSPHATE TRANSPORTER"/>
    <property type="match status" value="1"/>
</dbReference>
<dbReference type="GO" id="GO:0005315">
    <property type="term" value="F:phosphate transmembrane transporter activity"/>
    <property type="evidence" value="ECO:0007669"/>
    <property type="project" value="InterPro"/>
</dbReference>
<feature type="transmembrane region" description="Helical" evidence="8">
    <location>
        <begin position="89"/>
        <end position="112"/>
    </location>
</feature>
<evidence type="ECO:0000256" key="6">
    <source>
        <dbReference type="ARBA" id="ARBA00022989"/>
    </source>
</evidence>
<feature type="transmembrane region" description="Helical" evidence="8">
    <location>
        <begin position="46"/>
        <end position="68"/>
    </location>
</feature>
<dbReference type="Pfam" id="PF01384">
    <property type="entry name" value="PHO4"/>
    <property type="match status" value="1"/>
</dbReference>
<dbReference type="PANTHER" id="PTHR11101:SF80">
    <property type="entry name" value="PHOSPHATE TRANSPORTER"/>
    <property type="match status" value="1"/>
</dbReference>
<keyword evidence="5 8" id="KW-0812">Transmembrane</keyword>
<evidence type="ECO:0000256" key="5">
    <source>
        <dbReference type="ARBA" id="ARBA00022692"/>
    </source>
</evidence>
<reference evidence="9" key="1">
    <citation type="submission" date="2021-01" db="UniProtKB">
        <authorList>
            <consortium name="EnsemblMetazoa"/>
        </authorList>
    </citation>
    <scope>IDENTIFICATION</scope>
</reference>
<sequence length="480" mass="51547">MLDDPSDVMWIVVLGFIVAFVLAFGVGANDVANSFGTSVGAKVLTLRQACILASIFEILGAVLLGYMVSDTVRKGIFDTEMYEGQEKTLMLGNLAALIGSAIWNVIATHLALPVSGTHSIVGAVLGFTIAARGFKGISWENLLGIVSSWFISPVLSGIISFLIYFSIKYLVLSQAEPLEPGLRMLPVFYGLTVFVNVFSVVHNGPSLLLLDRLPLWGALFLSIGISAGVMVFIWSFQVPKLRRKIKSSSDFRAIPSTTHEISMSPNCTDGTNTTSKATFAKYGNDRRSSIASIEVAILETKTQEEEDKPEISRLFSFLQVLTAIFGSFAHGGNDVSNAIGPLVALYMVYTSSSVQQTGDVPLWIMLYGGIGICVGLCLWGRKVIQTIGEDLTKVTPSNGFSIEIGAATTVLLASKIGLPISTTHCKVGSIVFVGWAKSQKAVDWSLFKGIVAAWLLTLPITGGLTAAVMTVLMRFVDNVH</sequence>
<accession>A0A7M7MJD6</accession>
<feature type="transmembrane region" description="Helical" evidence="8">
    <location>
        <begin position="149"/>
        <end position="172"/>
    </location>
</feature>
<evidence type="ECO:0000313" key="10">
    <source>
        <dbReference type="Proteomes" id="UP000594260"/>
    </source>
</evidence>
<evidence type="ECO:0000256" key="8">
    <source>
        <dbReference type="RuleBase" id="RU363058"/>
    </source>
</evidence>
<feature type="transmembrane region" description="Helical" evidence="8">
    <location>
        <begin position="360"/>
        <end position="379"/>
    </location>
</feature>
<dbReference type="GeneID" id="111254337"/>
<feature type="transmembrane region" description="Helical" evidence="8">
    <location>
        <begin position="213"/>
        <end position="236"/>
    </location>
</feature>
<evidence type="ECO:0000313" key="9">
    <source>
        <dbReference type="EnsemblMetazoa" id="XP_022670785"/>
    </source>
</evidence>
<keyword evidence="10" id="KW-1185">Reference proteome</keyword>
<name>A0A7M7MJD6_VARDE</name>
<dbReference type="OrthoDB" id="260807at2759"/>